<organism evidence="2 3">
    <name type="scientific">Hapsidospora chrysogenum (strain ATCC 11550 / CBS 779.69 / DSM 880 / IAM 14645 / JCM 23072 / IMI 49137)</name>
    <name type="common">Acremonium chrysogenum</name>
    <dbReference type="NCBI Taxonomy" id="857340"/>
    <lineage>
        <taxon>Eukaryota</taxon>
        <taxon>Fungi</taxon>
        <taxon>Dikarya</taxon>
        <taxon>Ascomycota</taxon>
        <taxon>Pezizomycotina</taxon>
        <taxon>Sordariomycetes</taxon>
        <taxon>Hypocreomycetidae</taxon>
        <taxon>Hypocreales</taxon>
        <taxon>Bionectriaceae</taxon>
        <taxon>Hapsidospora</taxon>
    </lineage>
</organism>
<evidence type="ECO:0000313" key="2">
    <source>
        <dbReference type="EMBL" id="KFH44961.1"/>
    </source>
</evidence>
<evidence type="ECO:0000256" key="1">
    <source>
        <dbReference type="SAM" id="MobiDB-lite"/>
    </source>
</evidence>
<feature type="compositionally biased region" description="Polar residues" evidence="1">
    <location>
        <begin position="9"/>
        <end position="18"/>
    </location>
</feature>
<name>A0A086T6H9_HAPC1</name>
<comment type="caution">
    <text evidence="2">The sequence shown here is derived from an EMBL/GenBank/DDBJ whole genome shotgun (WGS) entry which is preliminary data.</text>
</comment>
<feature type="compositionally biased region" description="Low complexity" evidence="1">
    <location>
        <begin position="109"/>
        <end position="123"/>
    </location>
</feature>
<dbReference type="HOGENOM" id="CLU_068316_0_0_1"/>
<protein>
    <submittedName>
        <fullName evidence="2">Uncharacterized protein</fullName>
    </submittedName>
</protein>
<keyword evidence="3" id="KW-1185">Reference proteome</keyword>
<feature type="region of interest" description="Disordered" evidence="1">
    <location>
        <begin position="1"/>
        <end position="202"/>
    </location>
</feature>
<gene>
    <name evidence="2" type="ORF">ACRE_042780</name>
</gene>
<dbReference type="AlphaFoldDB" id="A0A086T6H9"/>
<sequence length="303" mass="34138">MDHHHRSSLAASETTYHSFNDVELFEPASPPSPKKKSSSKGLDHGTEMTRYYPSRPGSGHEEEEDDGRQPPTAFQMKRQDSGYESYTPTPRTSISRARRPSPPPRRRTSLSTTTSAAAVPSARPRTRPSTRRSTKSYHHPNSSSVHIVRALHTPPDMQAPSSYFHFPSPDQETLVHHGTLDEQHHHEQESEAPPAELLAQLPPQTTHYWTSDRTRRLEYAAIDAASRGVKGWVRRNLLPDCLAARDGPAARHIPFDDDSGSVRRYRLELEEDAQSQHPEEKSSAAAGGSRRRMWSFWTRSGAR</sequence>
<feature type="compositionally biased region" description="Basic and acidic residues" evidence="1">
    <location>
        <begin position="173"/>
        <end position="189"/>
    </location>
</feature>
<feature type="compositionally biased region" description="Low complexity" evidence="1">
    <location>
        <begin position="191"/>
        <end position="202"/>
    </location>
</feature>
<evidence type="ECO:0000313" key="3">
    <source>
        <dbReference type="Proteomes" id="UP000029964"/>
    </source>
</evidence>
<accession>A0A086T6H9</accession>
<dbReference type="Proteomes" id="UP000029964">
    <property type="component" value="Unassembled WGS sequence"/>
</dbReference>
<feature type="region of interest" description="Disordered" evidence="1">
    <location>
        <begin position="270"/>
        <end position="291"/>
    </location>
</feature>
<dbReference type="EMBL" id="JPKY01000040">
    <property type="protein sequence ID" value="KFH44961.1"/>
    <property type="molecule type" value="Genomic_DNA"/>
</dbReference>
<feature type="compositionally biased region" description="Basic residues" evidence="1">
    <location>
        <begin position="124"/>
        <end position="138"/>
    </location>
</feature>
<dbReference type="OrthoDB" id="5366332at2759"/>
<reference evidence="3" key="1">
    <citation type="journal article" date="2014" name="Genome Announc.">
        <title>Genome sequence and annotation of Acremonium chrysogenum, producer of the beta-lactam antibiotic cephalosporin C.</title>
        <authorList>
            <person name="Terfehr D."/>
            <person name="Dahlmann T.A."/>
            <person name="Specht T."/>
            <person name="Zadra I."/>
            <person name="Kuernsteiner H."/>
            <person name="Kueck U."/>
        </authorList>
    </citation>
    <scope>NUCLEOTIDE SEQUENCE [LARGE SCALE GENOMIC DNA]</scope>
    <source>
        <strain evidence="3">ATCC 11550 / CBS 779.69 / DSM 880 / IAM 14645 / JCM 23072 / IMI 49137</strain>
    </source>
</reference>
<proteinExistence type="predicted"/>
<feature type="compositionally biased region" description="Basic residues" evidence="1">
    <location>
        <begin position="96"/>
        <end position="108"/>
    </location>
</feature>